<sequence length="231" mass="23988">MAEQLAFDLHSKPALGREDFFISPANAVAVATLAAPEAWPNGKMALVGPRGTGKTHLAHVFAAETGARIVPARRLAAENIEALAAGPVVVEDVPDIAGDAEAEAALFHLHNLALASGSALLVTGSTPPSRWPIALPDLASRMQGTAITQIEPPDDALLSAVLLKLFNDRQTPLDPAVIPYLVSRMERALGSAADLVTALDTAALARRQPVTRPLAARVLESHCSPAASASS</sequence>
<dbReference type="GO" id="GO:0005886">
    <property type="term" value="C:plasma membrane"/>
    <property type="evidence" value="ECO:0007669"/>
    <property type="project" value="TreeGrafter"/>
</dbReference>
<evidence type="ECO:0000313" key="3">
    <source>
        <dbReference type="Proteomes" id="UP000193409"/>
    </source>
</evidence>
<dbReference type="GO" id="GO:0005524">
    <property type="term" value="F:ATP binding"/>
    <property type="evidence" value="ECO:0007669"/>
    <property type="project" value="InterPro"/>
</dbReference>
<dbReference type="GO" id="GO:0006270">
    <property type="term" value="P:DNA replication initiation"/>
    <property type="evidence" value="ECO:0007669"/>
    <property type="project" value="TreeGrafter"/>
</dbReference>
<dbReference type="PANTHER" id="PTHR30050">
    <property type="entry name" value="CHROMOSOMAL REPLICATION INITIATOR PROTEIN DNAA"/>
    <property type="match status" value="1"/>
</dbReference>
<dbReference type="SUPFAM" id="SSF52540">
    <property type="entry name" value="P-loop containing nucleoside triphosphate hydrolases"/>
    <property type="match status" value="1"/>
</dbReference>
<proteinExistence type="predicted"/>
<protein>
    <submittedName>
        <fullName evidence="2">DnaA regulatory inactivator Hda</fullName>
    </submittedName>
</protein>
<dbReference type="GO" id="GO:0016887">
    <property type="term" value="F:ATP hydrolysis activity"/>
    <property type="evidence" value="ECO:0007669"/>
    <property type="project" value="InterPro"/>
</dbReference>
<dbReference type="RefSeq" id="WP_085868501.1">
    <property type="nucleotide sequence ID" value="NZ_FWFQ01000012.1"/>
</dbReference>
<dbReference type="Gene3D" id="1.10.8.60">
    <property type="match status" value="1"/>
</dbReference>
<dbReference type="InterPro" id="IPR027417">
    <property type="entry name" value="P-loop_NTPase"/>
</dbReference>
<dbReference type="Pfam" id="PF00004">
    <property type="entry name" value="AAA"/>
    <property type="match status" value="1"/>
</dbReference>
<gene>
    <name evidence="2" type="primary">hda</name>
    <name evidence="2" type="ORF">PSA7680_01935</name>
</gene>
<organism evidence="2 3">
    <name type="scientific">Pseudoruegeria aquimaris</name>
    <dbReference type="NCBI Taxonomy" id="393663"/>
    <lineage>
        <taxon>Bacteria</taxon>
        <taxon>Pseudomonadati</taxon>
        <taxon>Pseudomonadota</taxon>
        <taxon>Alphaproteobacteria</taxon>
        <taxon>Rhodobacterales</taxon>
        <taxon>Roseobacteraceae</taxon>
        <taxon>Pseudoruegeria</taxon>
    </lineage>
</organism>
<evidence type="ECO:0000259" key="1">
    <source>
        <dbReference type="Pfam" id="PF00004"/>
    </source>
</evidence>
<feature type="domain" description="ATPase AAA-type core" evidence="1">
    <location>
        <begin position="44"/>
        <end position="70"/>
    </location>
</feature>
<dbReference type="PANTHER" id="PTHR30050:SF5">
    <property type="entry name" value="DNAA REGULATORY INACTIVATOR HDA"/>
    <property type="match status" value="1"/>
</dbReference>
<dbReference type="EMBL" id="FWFQ01000012">
    <property type="protein sequence ID" value="SLN39322.1"/>
    <property type="molecule type" value="Genomic_DNA"/>
</dbReference>
<evidence type="ECO:0000313" key="2">
    <source>
        <dbReference type="EMBL" id="SLN39322.1"/>
    </source>
</evidence>
<dbReference type="AlphaFoldDB" id="A0A1Y5SG43"/>
<dbReference type="OrthoDB" id="7390113at2"/>
<keyword evidence="3" id="KW-1185">Reference proteome</keyword>
<accession>A0A1Y5SG43</accession>
<reference evidence="2 3" key="1">
    <citation type="submission" date="2017-03" db="EMBL/GenBank/DDBJ databases">
        <authorList>
            <person name="Afonso C.L."/>
            <person name="Miller P.J."/>
            <person name="Scott M.A."/>
            <person name="Spackman E."/>
            <person name="Goraichik I."/>
            <person name="Dimitrov K.M."/>
            <person name="Suarez D.L."/>
            <person name="Swayne D.E."/>
        </authorList>
    </citation>
    <scope>NUCLEOTIDE SEQUENCE [LARGE SCALE GENOMIC DNA]</scope>
    <source>
        <strain evidence="2 3">CECT 7680</strain>
    </source>
</reference>
<dbReference type="Gene3D" id="3.40.50.300">
    <property type="entry name" value="P-loop containing nucleotide triphosphate hydrolases"/>
    <property type="match status" value="1"/>
</dbReference>
<dbReference type="Proteomes" id="UP000193409">
    <property type="component" value="Unassembled WGS sequence"/>
</dbReference>
<dbReference type="GO" id="GO:0003688">
    <property type="term" value="F:DNA replication origin binding"/>
    <property type="evidence" value="ECO:0007669"/>
    <property type="project" value="TreeGrafter"/>
</dbReference>
<dbReference type="InterPro" id="IPR003959">
    <property type="entry name" value="ATPase_AAA_core"/>
</dbReference>
<name>A0A1Y5SG43_9RHOB</name>